<organism evidence="1 2">
    <name type="scientific">Gossypium arboreum</name>
    <name type="common">Tree cotton</name>
    <name type="synonym">Gossypium nanking</name>
    <dbReference type="NCBI Taxonomy" id="29729"/>
    <lineage>
        <taxon>Eukaryota</taxon>
        <taxon>Viridiplantae</taxon>
        <taxon>Streptophyta</taxon>
        <taxon>Embryophyta</taxon>
        <taxon>Tracheophyta</taxon>
        <taxon>Spermatophyta</taxon>
        <taxon>Magnoliopsida</taxon>
        <taxon>eudicotyledons</taxon>
        <taxon>Gunneridae</taxon>
        <taxon>Pentapetalae</taxon>
        <taxon>rosids</taxon>
        <taxon>malvids</taxon>
        <taxon>Malvales</taxon>
        <taxon>Malvaceae</taxon>
        <taxon>Malvoideae</taxon>
        <taxon>Gossypium</taxon>
    </lineage>
</organism>
<gene>
    <name evidence="1" type="ORF">F383_26108</name>
</gene>
<name>A0A0B0MKC4_GOSAR</name>
<protein>
    <submittedName>
        <fullName evidence="1">Zinc finger CCCH-type antiviral 1</fullName>
    </submittedName>
</protein>
<keyword evidence="2" id="KW-1185">Reference proteome</keyword>
<sequence>MSKASITLLPEAFGHVPHTALDTFMCLDHVKSGHTYWLNTDTRHAHVPWPWSKLTWITWLATRPCALAVFEIDLKL</sequence>
<proteinExistence type="predicted"/>
<accession>A0A0B0MKC4</accession>
<dbReference type="EMBL" id="JRRC01281527">
    <property type="protein sequence ID" value="KHG02618.1"/>
    <property type="molecule type" value="Genomic_DNA"/>
</dbReference>
<evidence type="ECO:0000313" key="2">
    <source>
        <dbReference type="Proteomes" id="UP000032142"/>
    </source>
</evidence>
<dbReference type="AlphaFoldDB" id="A0A0B0MKC4"/>
<dbReference type="Proteomes" id="UP000032142">
    <property type="component" value="Unassembled WGS sequence"/>
</dbReference>
<evidence type="ECO:0000313" key="1">
    <source>
        <dbReference type="EMBL" id="KHG02618.1"/>
    </source>
</evidence>
<reference evidence="2" key="1">
    <citation type="submission" date="2014-09" db="EMBL/GenBank/DDBJ databases">
        <authorList>
            <person name="Mudge J."/>
            <person name="Ramaraj T."/>
            <person name="Lindquist I.E."/>
            <person name="Bharti A.K."/>
            <person name="Sundararajan A."/>
            <person name="Cameron C.T."/>
            <person name="Woodward J.E."/>
            <person name="May G.D."/>
            <person name="Brubaker C."/>
            <person name="Broadhvest J."/>
            <person name="Wilkins T.A."/>
        </authorList>
    </citation>
    <scope>NUCLEOTIDE SEQUENCE</scope>
    <source>
        <strain evidence="2">cv. AKA8401</strain>
    </source>
</reference>
<comment type="caution">
    <text evidence="1">The sequence shown here is derived from an EMBL/GenBank/DDBJ whole genome shotgun (WGS) entry which is preliminary data.</text>
</comment>